<evidence type="ECO:0000313" key="9">
    <source>
        <dbReference type="Proteomes" id="UP001054889"/>
    </source>
</evidence>
<evidence type="ECO:0000256" key="7">
    <source>
        <dbReference type="SAM" id="Phobius"/>
    </source>
</evidence>
<feature type="repeat" description="Solcar" evidence="6">
    <location>
        <begin position="591"/>
        <end position="677"/>
    </location>
</feature>
<dbReference type="InterPro" id="IPR023395">
    <property type="entry name" value="MCP_dom_sf"/>
</dbReference>
<feature type="transmembrane region" description="Helical" evidence="7">
    <location>
        <begin position="126"/>
        <end position="144"/>
    </location>
</feature>
<gene>
    <name evidence="8" type="primary">ga15699</name>
    <name evidence="8" type="ORF">PR202_ga15699</name>
</gene>
<reference evidence="8" key="2">
    <citation type="submission" date="2021-12" db="EMBL/GenBank/DDBJ databases">
        <title>Resequencing data analysis of finger millet.</title>
        <authorList>
            <person name="Hatakeyama M."/>
            <person name="Aluri S."/>
            <person name="Balachadran M.T."/>
            <person name="Sivarajan S.R."/>
            <person name="Poveda L."/>
            <person name="Shimizu-Inatsugi R."/>
            <person name="Schlapbach R."/>
            <person name="Sreeman S.M."/>
            <person name="Shimizu K.K."/>
        </authorList>
    </citation>
    <scope>NUCLEOTIDE SEQUENCE</scope>
</reference>
<feature type="transmembrane region" description="Helical" evidence="7">
    <location>
        <begin position="245"/>
        <end position="263"/>
    </location>
</feature>
<dbReference type="Pfam" id="PF04819">
    <property type="entry name" value="DUF716"/>
    <property type="match status" value="1"/>
</dbReference>
<comment type="similarity">
    <text evidence="2">Belongs to the TMEM45 family.</text>
</comment>
<dbReference type="Pfam" id="PF00153">
    <property type="entry name" value="Mito_carr"/>
    <property type="match status" value="3"/>
</dbReference>
<feature type="transmembrane region" description="Helical" evidence="7">
    <location>
        <begin position="156"/>
        <end position="177"/>
    </location>
</feature>
<reference evidence="8" key="1">
    <citation type="journal article" date="2018" name="DNA Res.">
        <title>Multiple hybrid de novo genome assembly of finger millet, an orphan allotetraploid crop.</title>
        <authorList>
            <person name="Hatakeyama M."/>
            <person name="Aluri S."/>
            <person name="Balachadran M.T."/>
            <person name="Sivarajan S.R."/>
            <person name="Patrignani A."/>
            <person name="Gruter S."/>
            <person name="Poveda L."/>
            <person name="Shimizu-Inatsugi R."/>
            <person name="Baeten J."/>
            <person name="Francoijs K.J."/>
            <person name="Nataraja K.N."/>
            <person name="Reddy Y.A.N."/>
            <person name="Phadnis S."/>
            <person name="Ravikumar R.L."/>
            <person name="Schlapbach R."/>
            <person name="Sreeman S.M."/>
            <person name="Shimizu K.K."/>
        </authorList>
    </citation>
    <scope>NUCLEOTIDE SEQUENCE</scope>
</reference>
<dbReference type="InterPro" id="IPR018108">
    <property type="entry name" value="MCP_transmembrane"/>
</dbReference>
<evidence type="ECO:0000256" key="4">
    <source>
        <dbReference type="ARBA" id="ARBA00022989"/>
    </source>
</evidence>
<dbReference type="PROSITE" id="PS50920">
    <property type="entry name" value="SOLCAR"/>
    <property type="match status" value="3"/>
</dbReference>
<comment type="caution">
    <text evidence="8">The sequence shown here is derived from an EMBL/GenBank/DDBJ whole genome shotgun (WGS) entry which is preliminary data.</text>
</comment>
<dbReference type="EMBL" id="BQKI01000007">
    <property type="protein sequence ID" value="GJM98670.1"/>
    <property type="molecule type" value="Genomic_DNA"/>
</dbReference>
<evidence type="ECO:0000256" key="3">
    <source>
        <dbReference type="ARBA" id="ARBA00022692"/>
    </source>
</evidence>
<keyword evidence="3 6" id="KW-0812">Transmembrane</keyword>
<dbReference type="GO" id="GO:0016020">
    <property type="term" value="C:membrane"/>
    <property type="evidence" value="ECO:0007669"/>
    <property type="project" value="UniProtKB-SubCell"/>
</dbReference>
<evidence type="ECO:0000256" key="2">
    <source>
        <dbReference type="ARBA" id="ARBA00006948"/>
    </source>
</evidence>
<sequence length="687" mass="73572">MGGTPRNSIGHILPGAGFVAVGLWHLFNHIRLFSLRPDTYVAPVWFPAPRVRHLELILVIAGSAVEFALEMFIDHSTFLPFDADGSIPSDRLHNHEHALICLALLIYAASALHLDRVRARARRAGGLLLVAAVFAQELLVFHFHSTGDHAGLEGHFHWLLQLVVACCLAMALLGVAFPRSFAVSLVRSACVTFHGVWLVVIGEMVWVPSRVPKGCDLVREDGRDTVRCHGKASLHRAKALANLQFGWWLAFMTVFVVVLYLRVSKMYPAEAAYVRVPAVPGEEDELQLEEAKCGGGHAPHGFTSFEIQGSKPIQHVLHSPACRHGGEVIDRRDAPPPLDAAAEKDEVSQGLQLPEDIRWERLDKARFFVVGAGLFSAVSAALYPAVVLKTRLQVTPAAASMGTALPPSTVAAAAAILRHEGPLAFYRGFATSLAGTVPARALYMGALEATRSAVGPAALNLGAPEPAASAAAGAVAGLAAAVAAQVVWTPVDVISQRLMVQGNPCPASRYRGGLDAFRKILASEGIRGLYRGFGMSILTYAPSNAVWWATYSLSQKIIWSGIGCYLCEYGVGVQEIDHGDGDSSLQPGYKTVMVVQGVSAAMAGGATALVTMPLDTIKTRMQVMDGDGEPITIGRTVRGLIREGGWGACYRGLGPRWASMSLSATTMITTYEFLKRLSAKGQESGLE</sequence>
<dbReference type="Gene3D" id="1.50.40.10">
    <property type="entry name" value="Mitochondrial carrier domain"/>
    <property type="match status" value="1"/>
</dbReference>
<keyword evidence="5 6" id="KW-0472">Membrane</keyword>
<dbReference type="AlphaFoldDB" id="A0AAV5CKB9"/>
<evidence type="ECO:0000256" key="6">
    <source>
        <dbReference type="PROSITE-ProRule" id="PRU00282"/>
    </source>
</evidence>
<keyword evidence="4 7" id="KW-1133">Transmembrane helix</keyword>
<dbReference type="PANTHER" id="PTHR46080:SF21">
    <property type="entry name" value="OS09G0444700 PROTEIN"/>
    <property type="match status" value="1"/>
</dbReference>
<dbReference type="InterPro" id="IPR006904">
    <property type="entry name" value="DUF716"/>
</dbReference>
<feature type="transmembrane region" description="Helical" evidence="7">
    <location>
        <begin position="189"/>
        <end position="207"/>
    </location>
</feature>
<feature type="transmembrane region" description="Helical" evidence="7">
    <location>
        <begin position="367"/>
        <end position="386"/>
    </location>
</feature>
<protein>
    <submittedName>
        <fullName evidence="8">Uncharacterized protein</fullName>
    </submittedName>
</protein>
<dbReference type="Proteomes" id="UP001054889">
    <property type="component" value="Unassembled WGS sequence"/>
</dbReference>
<feature type="repeat" description="Solcar" evidence="6">
    <location>
        <begin position="468"/>
        <end position="557"/>
    </location>
</feature>
<evidence type="ECO:0000313" key="8">
    <source>
        <dbReference type="EMBL" id="GJM98670.1"/>
    </source>
</evidence>
<dbReference type="PANTHER" id="PTHR46080">
    <property type="entry name" value="MITOCHONDRIAL SUBSTRATE CARRIER FAMILY PROTEIN J"/>
    <property type="match status" value="1"/>
</dbReference>
<feature type="repeat" description="Solcar" evidence="6">
    <location>
        <begin position="365"/>
        <end position="453"/>
    </location>
</feature>
<comment type="subcellular location">
    <subcellularLocation>
        <location evidence="1">Membrane</location>
        <topology evidence="1">Multi-pass membrane protein</topology>
    </subcellularLocation>
</comment>
<keyword evidence="9" id="KW-1185">Reference proteome</keyword>
<accession>A0AAV5CKB9</accession>
<organism evidence="8 9">
    <name type="scientific">Eleusine coracana subsp. coracana</name>
    <dbReference type="NCBI Taxonomy" id="191504"/>
    <lineage>
        <taxon>Eukaryota</taxon>
        <taxon>Viridiplantae</taxon>
        <taxon>Streptophyta</taxon>
        <taxon>Embryophyta</taxon>
        <taxon>Tracheophyta</taxon>
        <taxon>Spermatophyta</taxon>
        <taxon>Magnoliopsida</taxon>
        <taxon>Liliopsida</taxon>
        <taxon>Poales</taxon>
        <taxon>Poaceae</taxon>
        <taxon>PACMAD clade</taxon>
        <taxon>Chloridoideae</taxon>
        <taxon>Cynodonteae</taxon>
        <taxon>Eleusininae</taxon>
        <taxon>Eleusine</taxon>
    </lineage>
</organism>
<dbReference type="SUPFAM" id="SSF103506">
    <property type="entry name" value="Mitochondrial carrier"/>
    <property type="match status" value="1"/>
</dbReference>
<proteinExistence type="inferred from homology"/>
<feature type="transmembrane region" description="Helical" evidence="7">
    <location>
        <begin position="12"/>
        <end position="33"/>
    </location>
</feature>
<name>A0AAV5CKB9_ELECO</name>
<evidence type="ECO:0000256" key="5">
    <source>
        <dbReference type="ARBA" id="ARBA00023136"/>
    </source>
</evidence>
<evidence type="ECO:0000256" key="1">
    <source>
        <dbReference type="ARBA" id="ARBA00004141"/>
    </source>
</evidence>